<protein>
    <recommendedName>
        <fullName evidence="8">TM7S3/TM198-like domain-containing protein</fullName>
    </recommendedName>
</protein>
<keyword evidence="7" id="KW-0732">Signal</keyword>
<dbReference type="Pfam" id="PF13886">
    <property type="entry name" value="TM7S3_TM198"/>
    <property type="match status" value="1"/>
</dbReference>
<evidence type="ECO:0000256" key="6">
    <source>
        <dbReference type="SAM" id="Phobius"/>
    </source>
</evidence>
<gene>
    <name evidence="9" type="ORF">PHYEVI_LOCUS2719</name>
</gene>
<dbReference type="PANTHER" id="PTHR15937">
    <property type="entry name" value="TRANSMEMBRANE 7 SUPERFAMILY MEMBER 3"/>
    <property type="match status" value="1"/>
</dbReference>
<dbReference type="EMBL" id="OU900105">
    <property type="protein sequence ID" value="CAG9856293.1"/>
    <property type="molecule type" value="Genomic_DNA"/>
</dbReference>
<proteinExistence type="predicted"/>
<keyword evidence="2 6" id="KW-0812">Transmembrane</keyword>
<feature type="domain" description="TM7S3/TM198-like" evidence="8">
    <location>
        <begin position="286"/>
        <end position="490"/>
    </location>
</feature>
<feature type="transmembrane region" description="Helical" evidence="6">
    <location>
        <begin position="336"/>
        <end position="354"/>
    </location>
</feature>
<feature type="region of interest" description="Disordered" evidence="5">
    <location>
        <begin position="498"/>
        <end position="522"/>
    </location>
</feature>
<feature type="signal peptide" evidence="7">
    <location>
        <begin position="1"/>
        <end position="18"/>
    </location>
</feature>
<evidence type="ECO:0000256" key="1">
    <source>
        <dbReference type="ARBA" id="ARBA00004141"/>
    </source>
</evidence>
<organism evidence="9 10">
    <name type="scientific">Phyllotreta striolata</name>
    <name type="common">Striped flea beetle</name>
    <name type="synonym">Crioceris striolata</name>
    <dbReference type="NCBI Taxonomy" id="444603"/>
    <lineage>
        <taxon>Eukaryota</taxon>
        <taxon>Metazoa</taxon>
        <taxon>Ecdysozoa</taxon>
        <taxon>Arthropoda</taxon>
        <taxon>Hexapoda</taxon>
        <taxon>Insecta</taxon>
        <taxon>Pterygota</taxon>
        <taxon>Neoptera</taxon>
        <taxon>Endopterygota</taxon>
        <taxon>Coleoptera</taxon>
        <taxon>Polyphaga</taxon>
        <taxon>Cucujiformia</taxon>
        <taxon>Chrysomeloidea</taxon>
        <taxon>Chrysomelidae</taxon>
        <taxon>Galerucinae</taxon>
        <taxon>Alticini</taxon>
        <taxon>Phyllotreta</taxon>
    </lineage>
</organism>
<evidence type="ECO:0000256" key="5">
    <source>
        <dbReference type="SAM" id="MobiDB-lite"/>
    </source>
</evidence>
<name>A0A9N9XNW4_PHYSR</name>
<dbReference type="GO" id="GO:0005886">
    <property type="term" value="C:plasma membrane"/>
    <property type="evidence" value="ECO:0007669"/>
    <property type="project" value="TreeGrafter"/>
</dbReference>
<feature type="transmembrane region" description="Helical" evidence="6">
    <location>
        <begin position="306"/>
        <end position="324"/>
    </location>
</feature>
<dbReference type="OrthoDB" id="5967337at2759"/>
<feature type="transmembrane region" description="Helical" evidence="6">
    <location>
        <begin position="361"/>
        <end position="384"/>
    </location>
</feature>
<keyword evidence="4 6" id="KW-0472">Membrane</keyword>
<reference evidence="9" key="1">
    <citation type="submission" date="2022-01" db="EMBL/GenBank/DDBJ databases">
        <authorList>
            <person name="King R."/>
        </authorList>
    </citation>
    <scope>NUCLEOTIDE SEQUENCE</scope>
</reference>
<feature type="compositionally biased region" description="Polar residues" evidence="5">
    <location>
        <begin position="504"/>
        <end position="519"/>
    </location>
</feature>
<evidence type="ECO:0000259" key="8">
    <source>
        <dbReference type="Pfam" id="PF13886"/>
    </source>
</evidence>
<dbReference type="InterPro" id="IPR025256">
    <property type="entry name" value="TM7S3/TM198-like_dom"/>
</dbReference>
<dbReference type="AlphaFoldDB" id="A0A9N9XNW4"/>
<dbReference type="Pfam" id="PF25992">
    <property type="entry name" value="Ig_TM7SF3_N"/>
    <property type="match status" value="1"/>
</dbReference>
<evidence type="ECO:0000256" key="7">
    <source>
        <dbReference type="SAM" id="SignalP"/>
    </source>
</evidence>
<dbReference type="GO" id="GO:0043069">
    <property type="term" value="P:negative regulation of programmed cell death"/>
    <property type="evidence" value="ECO:0007669"/>
    <property type="project" value="TreeGrafter"/>
</dbReference>
<keyword evidence="10" id="KW-1185">Reference proteome</keyword>
<evidence type="ECO:0000313" key="9">
    <source>
        <dbReference type="EMBL" id="CAG9856293.1"/>
    </source>
</evidence>
<evidence type="ECO:0000256" key="2">
    <source>
        <dbReference type="ARBA" id="ARBA00022692"/>
    </source>
</evidence>
<accession>A0A9N9XNW4</accession>
<comment type="subcellular location">
    <subcellularLocation>
        <location evidence="1">Membrane</location>
        <topology evidence="1">Multi-pass membrane protein</topology>
    </subcellularLocation>
</comment>
<feature type="chain" id="PRO_5040513506" description="TM7S3/TM198-like domain-containing protein" evidence="7">
    <location>
        <begin position="19"/>
        <end position="549"/>
    </location>
</feature>
<feature type="transmembrane region" description="Helical" evidence="6">
    <location>
        <begin position="468"/>
        <end position="489"/>
    </location>
</feature>
<dbReference type="PANTHER" id="PTHR15937:SF3">
    <property type="entry name" value="TRANSMEMBRANE 7 SUPERFAMILY MEMBER 3"/>
    <property type="match status" value="1"/>
</dbReference>
<dbReference type="InterPro" id="IPR042502">
    <property type="entry name" value="TM7SF3"/>
</dbReference>
<keyword evidence="3 6" id="KW-1133">Transmembrane helix</keyword>
<feature type="transmembrane region" description="Helical" evidence="6">
    <location>
        <begin position="396"/>
        <end position="417"/>
    </location>
</feature>
<evidence type="ECO:0000256" key="3">
    <source>
        <dbReference type="ARBA" id="ARBA00022989"/>
    </source>
</evidence>
<dbReference type="Proteomes" id="UP001153712">
    <property type="component" value="Chromosome 12"/>
</dbReference>
<feature type="transmembrane region" description="Helical" evidence="6">
    <location>
        <begin position="280"/>
        <end position="299"/>
    </location>
</feature>
<evidence type="ECO:0000313" key="10">
    <source>
        <dbReference type="Proteomes" id="UP001153712"/>
    </source>
</evidence>
<feature type="transmembrane region" description="Helical" evidence="6">
    <location>
        <begin position="429"/>
        <end position="448"/>
    </location>
</feature>
<evidence type="ECO:0000256" key="4">
    <source>
        <dbReference type="ARBA" id="ARBA00023136"/>
    </source>
</evidence>
<sequence length="549" mass="62067">MNPLFTLVCFTSILFADSATINIDLSTFHPGDENSNVLKHYYNITDRITAINVARIADDVGFFVIQAHTFIENVTLSNSTQPVEGSSSTGTNIGLVWLAKEQKWEPFARFYLTRNAPIDNSIRLLLVINVYDERDPVPGGCNLSFETDIAPYQIAEYTDDVIIVKSQPPSVDGSGRCDDKKVQVDLYHLYLGERDNTIESYFDNIEKMLSVRDIMGHGTMVPDVDVKRKYSRMYSSYRGTGEVFAVISKFGNGTSAYVPAVSYGCDLTKWQDSCLAPVALHWKFFCAFVLFFGLFICFFGHRFFKFTLYIISFSFGLLVTYLVISMEEHFSFTEKTVTAFTVGFIYGIIWLLIWRRFGIPILTVTLAFIMFGFLVASLLFNTILVDIHVLTNPVNFWLAFTSTILLCIIVSMVNMLYGHISSISCLGAYGAVASFCFYVGGNLPYVFINTYRRVAVKDFSMAVVDPPMGVIDAMQIILWVLMMTFGIYVQRRHQMGKPPFPPNRNASSEDGPMNETSETAPLLYPDYPDYVRSPNYSTHGNYYMYSHTG</sequence>